<protein>
    <submittedName>
        <fullName evidence="2">Uncharacterized protein</fullName>
    </submittedName>
</protein>
<reference evidence="2" key="1">
    <citation type="submission" date="2018-05" db="EMBL/GenBank/DDBJ databases">
        <authorList>
            <person name="Lanie J.A."/>
            <person name="Ng W.-L."/>
            <person name="Kazmierczak K.M."/>
            <person name="Andrzejewski T.M."/>
            <person name="Davidsen T.M."/>
            <person name="Wayne K.J."/>
            <person name="Tettelin H."/>
            <person name="Glass J.I."/>
            <person name="Rusch D."/>
            <person name="Podicherti R."/>
            <person name="Tsui H.-C.T."/>
            <person name="Winkler M.E."/>
        </authorList>
    </citation>
    <scope>NUCLEOTIDE SEQUENCE</scope>
</reference>
<sequence length="95" mass="10366">MAKGKGKGKFKVEYYHGDGDHDAQHVSPHAEYFDKHEDAEDFVKKVQLNSGSARKSKTVEDGFGDGMDKGWRLADAGGAIKEKPADPPAPEPAPW</sequence>
<organism evidence="2">
    <name type="scientific">marine metagenome</name>
    <dbReference type="NCBI Taxonomy" id="408172"/>
    <lineage>
        <taxon>unclassified sequences</taxon>
        <taxon>metagenomes</taxon>
        <taxon>ecological metagenomes</taxon>
    </lineage>
</organism>
<dbReference type="AlphaFoldDB" id="A0A382B634"/>
<dbReference type="EMBL" id="UINC01028366">
    <property type="protein sequence ID" value="SVB09228.1"/>
    <property type="molecule type" value="Genomic_DNA"/>
</dbReference>
<evidence type="ECO:0000313" key="2">
    <source>
        <dbReference type="EMBL" id="SVB09228.1"/>
    </source>
</evidence>
<name>A0A382B634_9ZZZZ</name>
<feature type="region of interest" description="Disordered" evidence="1">
    <location>
        <begin position="49"/>
        <end position="72"/>
    </location>
</feature>
<proteinExistence type="predicted"/>
<evidence type="ECO:0000256" key="1">
    <source>
        <dbReference type="SAM" id="MobiDB-lite"/>
    </source>
</evidence>
<gene>
    <name evidence="2" type="ORF">METZ01_LOCUS162082</name>
</gene>
<accession>A0A382B634</accession>